<reference evidence="2 3" key="1">
    <citation type="journal article" date="2013" name="PLoS Genet.">
        <title>The genome and development-dependent transcriptomes of Pyronema confluens: a window into fungal evolution.</title>
        <authorList>
            <person name="Traeger S."/>
            <person name="Altegoer F."/>
            <person name="Freitag M."/>
            <person name="Gabaldon T."/>
            <person name="Kempken F."/>
            <person name="Kumar A."/>
            <person name="Marcet-Houben M."/>
            <person name="Poggeler S."/>
            <person name="Stajich J.E."/>
            <person name="Nowrousian M."/>
        </authorList>
    </citation>
    <scope>NUCLEOTIDE SEQUENCE [LARGE SCALE GENOMIC DNA]</scope>
    <source>
        <strain evidence="3">CBS 100304</strain>
        <tissue evidence="2">Vegetative mycelium</tissue>
    </source>
</reference>
<dbReference type="Proteomes" id="UP000018144">
    <property type="component" value="Unassembled WGS sequence"/>
</dbReference>
<evidence type="ECO:0000313" key="3">
    <source>
        <dbReference type="Proteomes" id="UP000018144"/>
    </source>
</evidence>
<feature type="region of interest" description="Disordered" evidence="1">
    <location>
        <begin position="1"/>
        <end position="41"/>
    </location>
</feature>
<proteinExistence type="predicted"/>
<evidence type="ECO:0000313" key="2">
    <source>
        <dbReference type="EMBL" id="CCX34693.1"/>
    </source>
</evidence>
<evidence type="ECO:0000256" key="1">
    <source>
        <dbReference type="SAM" id="MobiDB-lite"/>
    </source>
</evidence>
<dbReference type="EMBL" id="HF936600">
    <property type="protein sequence ID" value="CCX34693.1"/>
    <property type="molecule type" value="Genomic_DNA"/>
</dbReference>
<keyword evidence="3" id="KW-1185">Reference proteome</keyword>
<accession>U4LY04</accession>
<gene>
    <name evidence="2" type="ORF">PCON_04188</name>
</gene>
<sequence>MTEAHTHHVYPRPGGRPGGPTPPTGPSWEATIPRPVRPNFPGQGLEDLGIVAVLDLVWIQGYDISIHSPDVIIPSTDCRH</sequence>
<dbReference type="AlphaFoldDB" id="U4LY04"/>
<protein>
    <submittedName>
        <fullName evidence="2">Uncharacterized protein</fullName>
    </submittedName>
</protein>
<name>U4LY04_PYROM</name>
<organism evidence="2 3">
    <name type="scientific">Pyronema omphalodes (strain CBS 100304)</name>
    <name type="common">Pyronema confluens</name>
    <dbReference type="NCBI Taxonomy" id="1076935"/>
    <lineage>
        <taxon>Eukaryota</taxon>
        <taxon>Fungi</taxon>
        <taxon>Dikarya</taxon>
        <taxon>Ascomycota</taxon>
        <taxon>Pezizomycotina</taxon>
        <taxon>Pezizomycetes</taxon>
        <taxon>Pezizales</taxon>
        <taxon>Pyronemataceae</taxon>
        <taxon>Pyronema</taxon>
    </lineage>
</organism>